<accession>A0A1M7ZI18</accession>
<dbReference type="SUPFAM" id="SSF54675">
    <property type="entry name" value="Nicotinate/Quinolinate PRTase N-terminal domain-like"/>
    <property type="match status" value="1"/>
</dbReference>
<dbReference type="EMBL" id="FRXO01000003">
    <property type="protein sequence ID" value="SHO64524.1"/>
    <property type="molecule type" value="Genomic_DNA"/>
</dbReference>
<reference evidence="1 2" key="1">
    <citation type="submission" date="2016-12" db="EMBL/GenBank/DDBJ databases">
        <authorList>
            <person name="Song W.-J."/>
            <person name="Kurnit D.M."/>
        </authorList>
    </citation>
    <scope>NUCLEOTIDE SEQUENCE [LARGE SCALE GENOMIC DNA]</scope>
    <source>
        <strain evidence="1 2">DSM 19599</strain>
    </source>
</reference>
<dbReference type="SUPFAM" id="SSF51690">
    <property type="entry name" value="Nicotinate/Quinolinate PRTase C-terminal domain-like"/>
    <property type="match status" value="1"/>
</dbReference>
<dbReference type="PANTHER" id="PTHR43202:SF1">
    <property type="entry name" value="NICOTINATE PHOSPHORIBOSYLTRANSFERASE"/>
    <property type="match status" value="1"/>
</dbReference>
<dbReference type="InterPro" id="IPR053190">
    <property type="entry name" value="NAPRTase-like"/>
</dbReference>
<dbReference type="AlphaFoldDB" id="A0A1M7ZI18"/>
<keyword evidence="2" id="KW-1185">Reference proteome</keyword>
<keyword evidence="1" id="KW-0808">Transferase</keyword>
<keyword evidence="1" id="KW-0328">Glycosyltransferase</keyword>
<organism evidence="1 2">
    <name type="scientific">Pseudoxanthobacter soli DSM 19599</name>
    <dbReference type="NCBI Taxonomy" id="1123029"/>
    <lineage>
        <taxon>Bacteria</taxon>
        <taxon>Pseudomonadati</taxon>
        <taxon>Pseudomonadota</taxon>
        <taxon>Alphaproteobacteria</taxon>
        <taxon>Hyphomicrobiales</taxon>
        <taxon>Segnochrobactraceae</taxon>
        <taxon>Pseudoxanthobacter</taxon>
    </lineage>
</organism>
<evidence type="ECO:0000313" key="1">
    <source>
        <dbReference type="EMBL" id="SHO64524.1"/>
    </source>
</evidence>
<dbReference type="InterPro" id="IPR036068">
    <property type="entry name" value="Nicotinate_pribotase-like_C"/>
</dbReference>
<dbReference type="GO" id="GO:0009435">
    <property type="term" value="P:NAD+ biosynthetic process"/>
    <property type="evidence" value="ECO:0007669"/>
    <property type="project" value="InterPro"/>
</dbReference>
<sequence>MWRERVSPAVEGGPRRRGFVPGRHYGAIAADPPTRNGRPVRFGCGEVGPPQRSAGAKRGWCGGLSVRAGRRYSAATKDLRIRGRENTVRSIETVPSKGAKAKEEVIGPDTLPDVDPDVALRTDAYFLKTRAVVAAHGDCRVTYAVFLRADCIAAVDRAIDLVTALYPQDCAIPLEIRREVPEGTLLVSGRPIMTITGSMAALSPIETLLLQRVGFACVSALNAFTMNLAMPRTAFIAMEARHCTGDDMHLACAYGASVGARTARLMGATGFIGTSTAIAAPMFGASEGLGTMPHALIGYAKARILARGGDPARENATLEATRLYVETFPDEPTYTVLVDYEGREVTDALAVCAWFYGEAKLHERGKQLSFRIDTHAGRHLEGLDWNESVRTLMRWTHKETPGEILKLALQGFAIDDLDGLSADEIRDKCLFGTGVTAASIVRFRKMLDDHGYKAPKVVASSGFDVLKCRIFGNLGIPIDVVGTGSFLPGKIGRAQATADIVRYEFPLGNGLYQRFDLVKVGREHLLLSDAVPPATGP</sequence>
<dbReference type="Proteomes" id="UP000186406">
    <property type="component" value="Unassembled WGS sequence"/>
</dbReference>
<dbReference type="STRING" id="1123029.SAMN02745172_01741"/>
<proteinExistence type="predicted"/>
<dbReference type="PANTHER" id="PTHR43202">
    <property type="entry name" value="NICOTINATE-NUCLEOTIDE PYROPHOSPHORYLASE"/>
    <property type="match status" value="1"/>
</dbReference>
<evidence type="ECO:0000313" key="2">
    <source>
        <dbReference type="Proteomes" id="UP000186406"/>
    </source>
</evidence>
<dbReference type="InterPro" id="IPR013785">
    <property type="entry name" value="Aldolase_TIM"/>
</dbReference>
<name>A0A1M7ZI18_9HYPH</name>
<dbReference type="Gene3D" id="3.20.20.70">
    <property type="entry name" value="Aldolase class I"/>
    <property type="match status" value="1"/>
</dbReference>
<dbReference type="GO" id="GO:0016757">
    <property type="term" value="F:glycosyltransferase activity"/>
    <property type="evidence" value="ECO:0007669"/>
    <property type="project" value="UniProtKB-KW"/>
</dbReference>
<protein>
    <submittedName>
        <fullName evidence="1">Nicotinate phosphoribosyltransferase</fullName>
    </submittedName>
</protein>
<gene>
    <name evidence="1" type="ORF">SAMN02745172_01741</name>
</gene>